<protein>
    <submittedName>
        <fullName evidence="2">Uncharacterized protein</fullName>
    </submittedName>
</protein>
<evidence type="ECO:0000313" key="3">
    <source>
        <dbReference type="Proteomes" id="UP001295444"/>
    </source>
</evidence>
<feature type="compositionally biased region" description="Polar residues" evidence="1">
    <location>
        <begin position="187"/>
        <end position="203"/>
    </location>
</feature>
<proteinExistence type="predicted"/>
<reference evidence="2" key="1">
    <citation type="submission" date="2022-03" db="EMBL/GenBank/DDBJ databases">
        <authorList>
            <person name="Alioto T."/>
            <person name="Alioto T."/>
            <person name="Gomez Garrido J."/>
        </authorList>
    </citation>
    <scope>NUCLEOTIDE SEQUENCE</scope>
</reference>
<dbReference type="Proteomes" id="UP001295444">
    <property type="component" value="Chromosome 11"/>
</dbReference>
<feature type="region of interest" description="Disordered" evidence="1">
    <location>
        <begin position="161"/>
        <end position="203"/>
    </location>
</feature>
<dbReference type="EMBL" id="OW240922">
    <property type="protein sequence ID" value="CAH2321472.1"/>
    <property type="molecule type" value="Genomic_DNA"/>
</dbReference>
<name>A0AAD1T8D9_PELCU</name>
<keyword evidence="3" id="KW-1185">Reference proteome</keyword>
<sequence>MGKRAKKTKAALVSRTLNIGQYMQGNLPRMAPKMVDQHAEISSSEEEASLDTLDEIPQAGGLHMESSDEENNTPATKGDMKSLLRDIRKMFQADLAILREDMLSHTVRLKAVEETSAHLKAEQTTEAANRFTSHNYTKFTAYEDRNRSKNIKIKGIPTSVEKLELPHETPDSAHTSTLAGQKHPDRQNLQNPQAGQTAPTNEQ</sequence>
<evidence type="ECO:0000256" key="1">
    <source>
        <dbReference type="SAM" id="MobiDB-lite"/>
    </source>
</evidence>
<accession>A0AAD1T8D9</accession>
<gene>
    <name evidence="2" type="ORF">PECUL_23A010966</name>
</gene>
<organism evidence="2 3">
    <name type="scientific">Pelobates cultripes</name>
    <name type="common">Western spadefoot toad</name>
    <dbReference type="NCBI Taxonomy" id="61616"/>
    <lineage>
        <taxon>Eukaryota</taxon>
        <taxon>Metazoa</taxon>
        <taxon>Chordata</taxon>
        <taxon>Craniata</taxon>
        <taxon>Vertebrata</taxon>
        <taxon>Euteleostomi</taxon>
        <taxon>Amphibia</taxon>
        <taxon>Batrachia</taxon>
        <taxon>Anura</taxon>
        <taxon>Pelobatoidea</taxon>
        <taxon>Pelobatidae</taxon>
        <taxon>Pelobates</taxon>
    </lineage>
</organism>
<dbReference type="AlphaFoldDB" id="A0AAD1T8D9"/>
<evidence type="ECO:0000313" key="2">
    <source>
        <dbReference type="EMBL" id="CAH2321472.1"/>
    </source>
</evidence>
<feature type="compositionally biased region" description="Basic and acidic residues" evidence="1">
    <location>
        <begin position="161"/>
        <end position="171"/>
    </location>
</feature>